<dbReference type="Gene3D" id="3.40.50.2300">
    <property type="match status" value="1"/>
</dbReference>
<dbReference type="CDD" id="cd16936">
    <property type="entry name" value="HATPase_RsbW-like"/>
    <property type="match status" value="1"/>
</dbReference>
<dbReference type="CDD" id="cd16922">
    <property type="entry name" value="HATPase_EvgS-ArcB-TorS-like"/>
    <property type="match status" value="1"/>
</dbReference>
<dbReference type="PROSITE" id="PS50110">
    <property type="entry name" value="RESPONSE_REGULATORY"/>
    <property type="match status" value="1"/>
</dbReference>
<dbReference type="Pfam" id="PF00512">
    <property type="entry name" value="HisKA"/>
    <property type="match status" value="1"/>
</dbReference>
<dbReference type="InterPro" id="IPR001932">
    <property type="entry name" value="PPM-type_phosphatase-like_dom"/>
</dbReference>
<dbReference type="PANTHER" id="PTHR43547">
    <property type="entry name" value="TWO-COMPONENT HISTIDINE KINASE"/>
    <property type="match status" value="1"/>
</dbReference>
<dbReference type="SUPFAM" id="SSF81606">
    <property type="entry name" value="PP2C-like"/>
    <property type="match status" value="1"/>
</dbReference>
<dbReference type="Proteomes" id="UP000198251">
    <property type="component" value="Chromosome I"/>
</dbReference>
<comment type="catalytic activity">
    <reaction evidence="1">
        <text>ATP + protein L-histidine = ADP + protein N-phospho-L-histidine.</text>
        <dbReference type="EC" id="2.7.13.3"/>
    </reaction>
</comment>
<sequence length="1395" mass="148335">MDSKQHAEPAGAAVDLFAGDDPTSAAHRATDWAATALGPVQTWPPELCAAVRTVLPSKIPMLLWWGPELVQIFNDAYTPVLGDKYPAAIGQPGAQCWPEVWTELGPLTDQVFAGHGATFAENQLLMLDRHGYLEETYWTFSYSPVRADAGRVPGIFVATTDVTARVLGDRRLETLRELGSVSIAAADTTRDAVRASARVLTGSPADLPAVMIYLRPEGATPDEGPAADGDGGETGPGPDGGASEDADELVLAASVGVAEEAATSAGWLAQIGEVARTGRPARVRGVALPGDPRAHAGAVVGVPVDEVVVLPLLATGQARPTGVLVAGVSPFRRLDEAYAGFLDLVASRVSTALGDVLAYEAQRRRAAALAELDAAKTEFFTDVSHELRTPLTLIAGPVRESLADRREPLPPGQRERLELVHRNTGRLRKLVNDMLDFARMEGGRLDPERVETDLPALTAGVAESFAYAMREAGLTYRVDVEALPRTAYVDRDMWEKVVVNLLSNALKYTLAGTVRLRLRGDGERVTLSVDDTGVGVPADQQPLLFRRFHRVRGASGRSHEGTGIGLALVQEMARLHGGEVSVRSVEGEGSTFTVRLPYGRATATATRRERAHEPAHEAYVAEALRWLPEAAPAPTDRTDDDARNAATVLVVDDNADLRAFLASLLAPHHRVVVAADGREALDRIAERVPDLVLTDVMMPRLDGFWLVRALRADRRTAGLPIIVLSARAGEEAAVEGLRTGADDYLAKPFSSEELLARVGAHLELARLRNEEATWRAALIESLQDAFAVVDADGALIEANEAFCRLVGADRLATPVAPPHAWWPEADAAPADRLLLLDVLRAARGSDRGRVTVPLRHADGQRIWAEAVYNSLREPRTGRRLYVATLREVTAEVRAAARQSALAALSGRLARATDVAEVLDAGLSELCTLLDGTRGLAVCADAAGTPLVVTQGLTLTRQVQRALDGLPADGDPQLAVDDAGRVTAIGARIEPGGAPGGVWLELDPPRSVPTVDRPLVRQLCAALAQALVRARAFETQRTVALAMQRAMLGPVDLPAGFATRYQPAVAPLEVGGDWYDVVQLPGDLVGVVVGDVVGRGLPAATVMGQLRSASRALLLQAKSPAEVLSALDDFARMVPGGACTTVFCAIIDRSLGLLRYSSAGHPPGILVHPDGSAELLTRAGSVPLASVAVPGRPEAGARLRPGSTLLLYTDGLVERRRELIDAGISRAVAALTQGRELPEGALADRVVRDLLPDTRNDDVAVLVYRHREPAAFAATLTADPGQLAPTREALREWLTGLGIGEADVDAALIAAGEACANAIEHGYRFAPDVSVTVRGRLRADRLEMVVTDTGGWREATPDDGERGRGQLIMTRLMDEATVDGSADGTTVRLVKRVSGA</sequence>
<evidence type="ECO:0000256" key="2">
    <source>
        <dbReference type="ARBA" id="ARBA00004236"/>
    </source>
</evidence>
<keyword evidence="5" id="KW-0808">Transferase</keyword>
<gene>
    <name evidence="14" type="ORF">GA0070610_2227</name>
</gene>
<evidence type="ECO:0000259" key="12">
    <source>
        <dbReference type="PROSITE" id="PS50112"/>
    </source>
</evidence>
<dbReference type="EMBL" id="LT607733">
    <property type="protein sequence ID" value="SCG15975.1"/>
    <property type="molecule type" value="Genomic_DNA"/>
</dbReference>
<dbReference type="GO" id="GO:0000155">
    <property type="term" value="F:phosphorelay sensor kinase activity"/>
    <property type="evidence" value="ECO:0007669"/>
    <property type="project" value="InterPro"/>
</dbReference>
<evidence type="ECO:0000259" key="10">
    <source>
        <dbReference type="PROSITE" id="PS50109"/>
    </source>
</evidence>
<proteinExistence type="predicted"/>
<dbReference type="CDD" id="cd00130">
    <property type="entry name" value="PAS"/>
    <property type="match status" value="1"/>
</dbReference>
<dbReference type="Pfam" id="PF13581">
    <property type="entry name" value="HATPase_c_2"/>
    <property type="match status" value="1"/>
</dbReference>
<dbReference type="InterPro" id="IPR029016">
    <property type="entry name" value="GAF-like_dom_sf"/>
</dbReference>
<dbReference type="SMART" id="SM00091">
    <property type="entry name" value="PAS"/>
    <property type="match status" value="1"/>
</dbReference>
<dbReference type="PANTHER" id="PTHR43547:SF2">
    <property type="entry name" value="HYBRID SIGNAL TRANSDUCTION HISTIDINE KINASE C"/>
    <property type="match status" value="1"/>
</dbReference>
<dbReference type="Pfam" id="PF08448">
    <property type="entry name" value="PAS_4"/>
    <property type="match status" value="1"/>
</dbReference>
<evidence type="ECO:0000313" key="14">
    <source>
        <dbReference type="EMBL" id="SCG15975.1"/>
    </source>
</evidence>
<feature type="region of interest" description="Disordered" evidence="9">
    <location>
        <begin position="217"/>
        <end position="244"/>
    </location>
</feature>
<dbReference type="InterPro" id="IPR036457">
    <property type="entry name" value="PPM-type-like_dom_sf"/>
</dbReference>
<dbReference type="InterPro" id="IPR004358">
    <property type="entry name" value="Sig_transdc_His_kin-like_C"/>
</dbReference>
<feature type="domain" description="PPM-type phosphatase" evidence="13">
    <location>
        <begin position="1053"/>
        <end position="1335"/>
    </location>
</feature>
<dbReference type="RefSeq" id="WP_088999927.1">
    <property type="nucleotide sequence ID" value="NZ_LT607733.1"/>
</dbReference>
<dbReference type="GO" id="GO:0005886">
    <property type="term" value="C:plasma membrane"/>
    <property type="evidence" value="ECO:0007669"/>
    <property type="project" value="UniProtKB-SubCell"/>
</dbReference>
<dbReference type="SUPFAM" id="SSF55785">
    <property type="entry name" value="PYP-like sensor domain (PAS domain)"/>
    <property type="match status" value="1"/>
</dbReference>
<dbReference type="PROSITE" id="PS51746">
    <property type="entry name" value="PPM_2"/>
    <property type="match status" value="1"/>
</dbReference>
<dbReference type="Gene3D" id="3.30.450.20">
    <property type="entry name" value="PAS domain"/>
    <property type="match status" value="2"/>
</dbReference>
<dbReference type="InterPro" id="IPR003661">
    <property type="entry name" value="HisK_dim/P_dom"/>
</dbReference>
<dbReference type="InterPro" id="IPR035965">
    <property type="entry name" value="PAS-like_dom_sf"/>
</dbReference>
<keyword evidence="6 14" id="KW-0418">Kinase</keyword>
<dbReference type="Gene3D" id="3.30.565.10">
    <property type="entry name" value="Histidine kinase-like ATPase, C-terminal domain"/>
    <property type="match status" value="2"/>
</dbReference>
<dbReference type="Pfam" id="PF02518">
    <property type="entry name" value="HATPase_c"/>
    <property type="match status" value="1"/>
</dbReference>
<reference evidence="14 15" key="1">
    <citation type="submission" date="2016-06" db="EMBL/GenBank/DDBJ databases">
        <authorList>
            <person name="Kjaerup R.B."/>
            <person name="Dalgaard T.S."/>
            <person name="Juul-Madsen H.R."/>
        </authorList>
    </citation>
    <scope>NUCLEOTIDE SEQUENCE [LARGE SCALE GENOMIC DNA]</scope>
    <source>
        <strain evidence="14 15">DSM 43913</strain>
    </source>
</reference>
<dbReference type="SMART" id="SM00387">
    <property type="entry name" value="HATPase_c"/>
    <property type="match status" value="1"/>
</dbReference>
<evidence type="ECO:0000256" key="3">
    <source>
        <dbReference type="ARBA" id="ARBA00012438"/>
    </source>
</evidence>
<keyword evidence="15" id="KW-1185">Reference proteome</keyword>
<dbReference type="Gene3D" id="3.30.450.40">
    <property type="match status" value="1"/>
</dbReference>
<evidence type="ECO:0000256" key="1">
    <source>
        <dbReference type="ARBA" id="ARBA00000085"/>
    </source>
</evidence>
<dbReference type="InterPro" id="IPR013656">
    <property type="entry name" value="PAS_4"/>
</dbReference>
<dbReference type="FunFam" id="3.30.565.10:FF:000006">
    <property type="entry name" value="Sensor histidine kinase WalK"/>
    <property type="match status" value="1"/>
</dbReference>
<evidence type="ECO:0000256" key="4">
    <source>
        <dbReference type="ARBA" id="ARBA00022553"/>
    </source>
</evidence>
<evidence type="ECO:0000256" key="6">
    <source>
        <dbReference type="ARBA" id="ARBA00022777"/>
    </source>
</evidence>
<evidence type="ECO:0000313" key="15">
    <source>
        <dbReference type="Proteomes" id="UP000198251"/>
    </source>
</evidence>
<dbReference type="SMART" id="SM00331">
    <property type="entry name" value="PP2C_SIG"/>
    <property type="match status" value="1"/>
</dbReference>
<dbReference type="InterPro" id="IPR005467">
    <property type="entry name" value="His_kinase_dom"/>
</dbReference>
<evidence type="ECO:0000259" key="13">
    <source>
        <dbReference type="PROSITE" id="PS51746"/>
    </source>
</evidence>
<dbReference type="InterPro" id="IPR036097">
    <property type="entry name" value="HisK_dim/P_sf"/>
</dbReference>
<dbReference type="InterPro" id="IPR000014">
    <property type="entry name" value="PAS"/>
</dbReference>
<accession>A0A1C5G7S0</accession>
<evidence type="ECO:0000256" key="5">
    <source>
        <dbReference type="ARBA" id="ARBA00022679"/>
    </source>
</evidence>
<dbReference type="InterPro" id="IPR011006">
    <property type="entry name" value="CheY-like_superfamily"/>
</dbReference>
<feature type="domain" description="PAS" evidence="12">
    <location>
        <begin position="778"/>
        <end position="807"/>
    </location>
</feature>
<dbReference type="Gene3D" id="1.10.287.130">
    <property type="match status" value="1"/>
</dbReference>
<dbReference type="PROSITE" id="PS50112">
    <property type="entry name" value="PAS"/>
    <property type="match status" value="1"/>
</dbReference>
<keyword evidence="4 8" id="KW-0597">Phosphoprotein</keyword>
<dbReference type="Gene3D" id="3.60.40.10">
    <property type="entry name" value="PPM-type phosphatase domain"/>
    <property type="match status" value="1"/>
</dbReference>
<dbReference type="SMART" id="SM00448">
    <property type="entry name" value="REC"/>
    <property type="match status" value="1"/>
</dbReference>
<dbReference type="SUPFAM" id="SSF55781">
    <property type="entry name" value="GAF domain-like"/>
    <property type="match status" value="1"/>
</dbReference>
<evidence type="ECO:0000256" key="9">
    <source>
        <dbReference type="SAM" id="MobiDB-lite"/>
    </source>
</evidence>
<dbReference type="SUPFAM" id="SSF52172">
    <property type="entry name" value="CheY-like"/>
    <property type="match status" value="1"/>
</dbReference>
<dbReference type="CDD" id="cd00082">
    <property type="entry name" value="HisKA"/>
    <property type="match status" value="1"/>
</dbReference>
<dbReference type="SMART" id="SM00388">
    <property type="entry name" value="HisKA"/>
    <property type="match status" value="1"/>
</dbReference>
<evidence type="ECO:0000256" key="7">
    <source>
        <dbReference type="ARBA" id="ARBA00023012"/>
    </source>
</evidence>
<feature type="modified residue" description="4-aspartylphosphate" evidence="8">
    <location>
        <position position="695"/>
    </location>
</feature>
<dbReference type="SUPFAM" id="SSF55874">
    <property type="entry name" value="ATPase domain of HSP90 chaperone/DNA topoisomerase II/histidine kinase"/>
    <property type="match status" value="2"/>
</dbReference>
<evidence type="ECO:0000256" key="8">
    <source>
        <dbReference type="PROSITE-ProRule" id="PRU00169"/>
    </source>
</evidence>
<dbReference type="Pfam" id="PF07228">
    <property type="entry name" value="SpoIIE"/>
    <property type="match status" value="1"/>
</dbReference>
<organism evidence="14 15">
    <name type="scientific">Micromonospora echinofusca</name>
    <dbReference type="NCBI Taxonomy" id="47858"/>
    <lineage>
        <taxon>Bacteria</taxon>
        <taxon>Bacillati</taxon>
        <taxon>Actinomycetota</taxon>
        <taxon>Actinomycetes</taxon>
        <taxon>Micromonosporales</taxon>
        <taxon>Micromonosporaceae</taxon>
        <taxon>Micromonospora</taxon>
    </lineage>
</organism>
<protein>
    <recommendedName>
        <fullName evidence="3">histidine kinase</fullName>
        <ecNumber evidence="3">2.7.13.3</ecNumber>
    </recommendedName>
</protein>
<dbReference type="CDD" id="cd17574">
    <property type="entry name" value="REC_OmpR"/>
    <property type="match status" value="1"/>
</dbReference>
<feature type="compositionally biased region" description="Low complexity" evidence="9">
    <location>
        <begin position="218"/>
        <end position="228"/>
    </location>
</feature>
<feature type="domain" description="Response regulatory" evidence="11">
    <location>
        <begin position="647"/>
        <end position="762"/>
    </location>
</feature>
<dbReference type="PRINTS" id="PR00344">
    <property type="entry name" value="BCTRLSENSOR"/>
</dbReference>
<feature type="domain" description="Histidine kinase" evidence="10">
    <location>
        <begin position="382"/>
        <end position="600"/>
    </location>
</feature>
<dbReference type="FunFam" id="1.10.287.130:FF:000045">
    <property type="entry name" value="Two-component system sensor histidine kinase/response regulator"/>
    <property type="match status" value="1"/>
</dbReference>
<name>A0A1C5G7S0_MICEH</name>
<dbReference type="PROSITE" id="PS50109">
    <property type="entry name" value="HIS_KIN"/>
    <property type="match status" value="1"/>
</dbReference>
<comment type="subcellular location">
    <subcellularLocation>
        <location evidence="2">Cell membrane</location>
    </subcellularLocation>
</comment>
<dbReference type="Pfam" id="PF00072">
    <property type="entry name" value="Response_reg"/>
    <property type="match status" value="1"/>
</dbReference>
<dbReference type="SUPFAM" id="SSF47384">
    <property type="entry name" value="Homodimeric domain of signal transducing histidine kinase"/>
    <property type="match status" value="1"/>
</dbReference>
<keyword evidence="7" id="KW-0902">Two-component regulatory system</keyword>
<dbReference type="InterPro" id="IPR036890">
    <property type="entry name" value="HATPase_C_sf"/>
</dbReference>
<dbReference type="InterPro" id="IPR003594">
    <property type="entry name" value="HATPase_dom"/>
</dbReference>
<dbReference type="InterPro" id="IPR001789">
    <property type="entry name" value="Sig_transdc_resp-reg_receiver"/>
</dbReference>
<dbReference type="NCBIfam" id="TIGR00229">
    <property type="entry name" value="sensory_box"/>
    <property type="match status" value="1"/>
</dbReference>
<dbReference type="EC" id="2.7.13.3" evidence="3"/>
<evidence type="ECO:0000259" key="11">
    <source>
        <dbReference type="PROSITE" id="PS50110"/>
    </source>
</evidence>
<dbReference type="GeneID" id="95802043"/>